<dbReference type="EMBL" id="VYYT01000013">
    <property type="protein sequence ID" value="KAK2778143.1"/>
    <property type="molecule type" value="Genomic_DNA"/>
</dbReference>
<evidence type="ECO:0000313" key="1">
    <source>
        <dbReference type="EMBL" id="KAK2778143.1"/>
    </source>
</evidence>
<reference evidence="1" key="1">
    <citation type="submission" date="2023-02" db="EMBL/GenBank/DDBJ databases">
        <title>Colletotrichum kahawae CIFC_Que2 genome sequencing and assembly.</title>
        <authorList>
            <person name="Baroncelli R."/>
        </authorList>
    </citation>
    <scope>NUCLEOTIDE SEQUENCE</scope>
    <source>
        <strain evidence="1">CIFC_Que2</strain>
    </source>
</reference>
<accession>A0AAD9YSC9</accession>
<organism evidence="1 2">
    <name type="scientific">Colletotrichum kahawae</name>
    <name type="common">Coffee berry disease fungus</name>
    <dbReference type="NCBI Taxonomy" id="34407"/>
    <lineage>
        <taxon>Eukaryota</taxon>
        <taxon>Fungi</taxon>
        <taxon>Dikarya</taxon>
        <taxon>Ascomycota</taxon>
        <taxon>Pezizomycotina</taxon>
        <taxon>Sordariomycetes</taxon>
        <taxon>Hypocreomycetidae</taxon>
        <taxon>Glomerellales</taxon>
        <taxon>Glomerellaceae</taxon>
        <taxon>Colletotrichum</taxon>
        <taxon>Colletotrichum gloeosporioides species complex</taxon>
    </lineage>
</organism>
<comment type="caution">
    <text evidence="1">The sequence shown here is derived from an EMBL/GenBank/DDBJ whole genome shotgun (WGS) entry which is preliminary data.</text>
</comment>
<name>A0AAD9YSC9_COLKA</name>
<sequence>MPPCSFQPSEQAEVRRAVTIGQACFGDAWALPFALMMLAYTPINSLTDGVFAALAGIFTCEELDEASPHKLNINADNLIEVGDYERFAEKLRQFRLKSANDRAGSQHTEATLLSRDPVIARVPFVRAVFPPDIESLSLGQ</sequence>
<protein>
    <submittedName>
        <fullName evidence="1">Uncharacterized protein</fullName>
    </submittedName>
</protein>
<evidence type="ECO:0000313" key="2">
    <source>
        <dbReference type="Proteomes" id="UP001281614"/>
    </source>
</evidence>
<keyword evidence="2" id="KW-1185">Reference proteome</keyword>
<dbReference type="AlphaFoldDB" id="A0AAD9YSC9"/>
<proteinExistence type="predicted"/>
<gene>
    <name evidence="1" type="ORF">CKAH01_03099</name>
</gene>
<dbReference type="Proteomes" id="UP001281614">
    <property type="component" value="Unassembled WGS sequence"/>
</dbReference>